<dbReference type="InterPro" id="IPR000182">
    <property type="entry name" value="GNAT_dom"/>
</dbReference>
<accession>E5ATQ3</accession>
<dbReference type="EC" id="2.3.1.-" evidence="4"/>
<dbReference type="eggNOG" id="COG0456">
    <property type="taxonomic scope" value="Bacteria"/>
</dbReference>
<dbReference type="Proteomes" id="UP000007437">
    <property type="component" value="Plasmid pBRH01"/>
</dbReference>
<dbReference type="AlphaFoldDB" id="E5ATQ3"/>
<dbReference type="PANTHER" id="PTHR43800">
    <property type="entry name" value="PEPTIDYL-LYSINE N-ACETYLTRANSFERASE YJAB"/>
    <property type="match status" value="1"/>
</dbReference>
<gene>
    <name evidence="4" type="ordered locus">RBRH_00396</name>
</gene>
<keyword evidence="4" id="KW-0614">Plasmid</keyword>
<dbReference type="HOGENOM" id="CLU_096760_0_0_4"/>
<dbReference type="SUPFAM" id="SSF55729">
    <property type="entry name" value="Acyl-CoA N-acyltransferases (Nat)"/>
    <property type="match status" value="1"/>
</dbReference>
<reference evidence="4 5" key="1">
    <citation type="journal article" date="2011" name="J. Bacteriol.">
        <title>Complete genome sequence of Burkholderia rhizoxinica, an endosymbiont of Rhizopus microsporus.</title>
        <authorList>
            <person name="Lackner G."/>
            <person name="Moebius N."/>
            <person name="Partida-Martinez L."/>
            <person name="Hertweck C."/>
        </authorList>
    </citation>
    <scope>NUCLEOTIDE SEQUENCE [LARGE SCALE GENOMIC DNA]</scope>
    <source>
        <strain evidence="5">DSM 19002 / CIP 109453 / HKI 454</strain>
        <plasmid evidence="4 5">pBRH01</plasmid>
    </source>
</reference>
<evidence type="ECO:0000256" key="1">
    <source>
        <dbReference type="ARBA" id="ARBA00022679"/>
    </source>
</evidence>
<evidence type="ECO:0000313" key="4">
    <source>
        <dbReference type="EMBL" id="CBW76477.1"/>
    </source>
</evidence>
<evidence type="ECO:0000259" key="3">
    <source>
        <dbReference type="PROSITE" id="PS51186"/>
    </source>
</evidence>
<feature type="domain" description="N-acetyltransferase" evidence="3">
    <location>
        <begin position="2"/>
        <end position="164"/>
    </location>
</feature>
<dbReference type="PANTHER" id="PTHR43800:SF1">
    <property type="entry name" value="PEPTIDYL-LYSINE N-ACETYLTRANSFERASE YJAB"/>
    <property type="match status" value="1"/>
</dbReference>
<evidence type="ECO:0000256" key="2">
    <source>
        <dbReference type="ARBA" id="ARBA00023315"/>
    </source>
</evidence>
<sequence length="171" mass="19259">MLMIRLAVPADFSVLLSIERRAGERLRGHVAFPVFAAHGLTQDELADGVRQRRLWVVEYDDRIVIGYLLGGELDGGFHIRQMDVDPAYGRRGHGRALLRHACMVGRAEGYRQALLTTLRDVRWNAPFYRSEGFAELPIALQGEQMRAVLTHEQALGFPMHLRVAMAKPLGD</sequence>
<evidence type="ECO:0000313" key="5">
    <source>
        <dbReference type="Proteomes" id="UP000007437"/>
    </source>
</evidence>
<name>E5ATQ3_MYCRK</name>
<dbReference type="InterPro" id="IPR016181">
    <property type="entry name" value="Acyl_CoA_acyltransferase"/>
</dbReference>
<dbReference type="KEGG" id="brh:RBRH_00396"/>
<protein>
    <submittedName>
        <fullName evidence="4">Acetyltransferase</fullName>
        <ecNumber evidence="4">2.3.1.-</ecNumber>
    </submittedName>
</protein>
<dbReference type="Gene3D" id="3.40.630.30">
    <property type="match status" value="1"/>
</dbReference>
<dbReference type="CDD" id="cd04301">
    <property type="entry name" value="NAT_SF"/>
    <property type="match status" value="1"/>
</dbReference>
<proteinExistence type="predicted"/>
<dbReference type="PROSITE" id="PS51186">
    <property type="entry name" value="GNAT"/>
    <property type="match status" value="1"/>
</dbReference>
<dbReference type="EMBL" id="FR687360">
    <property type="protein sequence ID" value="CBW76477.1"/>
    <property type="molecule type" value="Genomic_DNA"/>
</dbReference>
<dbReference type="GO" id="GO:0016747">
    <property type="term" value="F:acyltransferase activity, transferring groups other than amino-acyl groups"/>
    <property type="evidence" value="ECO:0007669"/>
    <property type="project" value="InterPro"/>
</dbReference>
<organism evidence="4 5">
    <name type="scientific">Mycetohabitans rhizoxinica (strain DSM 19002 / CIP 109453 / HKI 454)</name>
    <name type="common">Paraburkholderia rhizoxinica</name>
    <dbReference type="NCBI Taxonomy" id="882378"/>
    <lineage>
        <taxon>Bacteria</taxon>
        <taxon>Pseudomonadati</taxon>
        <taxon>Pseudomonadota</taxon>
        <taxon>Betaproteobacteria</taxon>
        <taxon>Burkholderiales</taxon>
        <taxon>Burkholderiaceae</taxon>
        <taxon>Mycetohabitans</taxon>
    </lineage>
</organism>
<keyword evidence="1 4" id="KW-0808">Transferase</keyword>
<geneLocation type="plasmid" evidence="4 5">
    <name>pBRH01</name>
</geneLocation>
<dbReference type="Pfam" id="PF13508">
    <property type="entry name" value="Acetyltransf_7"/>
    <property type="match status" value="1"/>
</dbReference>
<keyword evidence="2 4" id="KW-0012">Acyltransferase</keyword>